<dbReference type="EMBL" id="CAXJIO010000012">
    <property type="protein sequence ID" value="CAL2103199.1"/>
    <property type="molecule type" value="Genomic_DNA"/>
</dbReference>
<dbReference type="SUPFAM" id="SSF49464">
    <property type="entry name" value="Carboxypeptidase regulatory domain-like"/>
    <property type="match status" value="1"/>
</dbReference>
<reference evidence="2 3" key="1">
    <citation type="submission" date="2024-05" db="EMBL/GenBank/DDBJ databases">
        <authorList>
            <person name="Duchaud E."/>
        </authorList>
    </citation>
    <scope>NUCLEOTIDE SEQUENCE [LARGE SCALE GENOMIC DNA]</scope>
    <source>
        <strain evidence="2">Ena-SAMPLE-TAB-13-05-2024-13:56:06:370-140308</strain>
    </source>
</reference>
<feature type="signal peptide" evidence="1">
    <location>
        <begin position="1"/>
        <end position="19"/>
    </location>
</feature>
<name>A0ABM9PCG5_9FLAO</name>
<keyword evidence="3" id="KW-1185">Reference proteome</keyword>
<dbReference type="Proteomes" id="UP001497527">
    <property type="component" value="Unassembled WGS sequence"/>
</dbReference>
<dbReference type="Pfam" id="PF13715">
    <property type="entry name" value="CarbopepD_reg_2"/>
    <property type="match status" value="1"/>
</dbReference>
<dbReference type="RefSeq" id="WP_348717259.1">
    <property type="nucleotide sequence ID" value="NZ_CAXJIO010000012.1"/>
</dbReference>
<evidence type="ECO:0000313" key="3">
    <source>
        <dbReference type="Proteomes" id="UP001497527"/>
    </source>
</evidence>
<feature type="chain" id="PRO_5045829037" evidence="1">
    <location>
        <begin position="20"/>
        <end position="268"/>
    </location>
</feature>
<gene>
    <name evidence="2" type="ORF">T190423A01A_30313</name>
</gene>
<protein>
    <submittedName>
        <fullName evidence="2">Carboxypeptidase-like protein</fullName>
    </submittedName>
</protein>
<sequence>MIKKLYLLIFILIATSISAQNKRPIFYGQVIDSVGPLANVHVINIHTNQGTFTNDNGEFRIFAQEKDSLQFSFVGYQTKKTILEHTNFGLSENKFFLEKQTEVLDEVVVKKHNLTGSLAIDIKKVPKDRIDDMMTSLMEGIMNIDYSTPVIEKIDEIDRAKAPIVNTSPIANGATLFSGSLFTSKKKLEQKIKINKLKSRDRFYKRLFTEVNKQYFIDELNIPKDSIYQFIDYCNIGKIQRFITEKNILELLKHLEDQSVAYLETIKR</sequence>
<accession>A0ABM9PCG5</accession>
<comment type="caution">
    <text evidence="2">The sequence shown here is derived from an EMBL/GenBank/DDBJ whole genome shotgun (WGS) entry which is preliminary data.</text>
</comment>
<organism evidence="2 3">
    <name type="scientific">Tenacibaculum polynesiense</name>
    <dbReference type="NCBI Taxonomy" id="3137857"/>
    <lineage>
        <taxon>Bacteria</taxon>
        <taxon>Pseudomonadati</taxon>
        <taxon>Bacteroidota</taxon>
        <taxon>Flavobacteriia</taxon>
        <taxon>Flavobacteriales</taxon>
        <taxon>Flavobacteriaceae</taxon>
        <taxon>Tenacibaculum</taxon>
    </lineage>
</organism>
<evidence type="ECO:0000256" key="1">
    <source>
        <dbReference type="SAM" id="SignalP"/>
    </source>
</evidence>
<keyword evidence="1" id="KW-0732">Signal</keyword>
<dbReference type="InterPro" id="IPR008969">
    <property type="entry name" value="CarboxyPept-like_regulatory"/>
</dbReference>
<evidence type="ECO:0000313" key="2">
    <source>
        <dbReference type="EMBL" id="CAL2103199.1"/>
    </source>
</evidence>
<proteinExistence type="predicted"/>